<dbReference type="InterPro" id="IPR041183">
    <property type="entry name" value="Cyclophilin-like"/>
</dbReference>
<name>A0A1I3HAG1_9ACTN</name>
<dbReference type="Proteomes" id="UP000199111">
    <property type="component" value="Unassembled WGS sequence"/>
</dbReference>
<dbReference type="GeneID" id="96296752"/>
<dbReference type="InterPro" id="IPR029000">
    <property type="entry name" value="Cyclophilin-like_dom_sf"/>
</dbReference>
<reference evidence="3" key="1">
    <citation type="submission" date="2016-10" db="EMBL/GenBank/DDBJ databases">
        <authorList>
            <person name="Varghese N."/>
            <person name="Submissions S."/>
        </authorList>
    </citation>
    <scope>NUCLEOTIDE SEQUENCE [LARGE SCALE GENOMIC DNA]</scope>
    <source>
        <strain evidence="3">CGMCC 4.2126</strain>
    </source>
</reference>
<organism evidence="2 3">
    <name type="scientific">Streptosporangium canum</name>
    <dbReference type="NCBI Taxonomy" id="324952"/>
    <lineage>
        <taxon>Bacteria</taxon>
        <taxon>Bacillati</taxon>
        <taxon>Actinomycetota</taxon>
        <taxon>Actinomycetes</taxon>
        <taxon>Streptosporangiales</taxon>
        <taxon>Streptosporangiaceae</taxon>
        <taxon>Streptosporangium</taxon>
    </lineage>
</organism>
<dbReference type="RefSeq" id="WP_093885724.1">
    <property type="nucleotide sequence ID" value="NZ_FOQY01000002.1"/>
</dbReference>
<dbReference type="Gene3D" id="2.40.100.20">
    <property type="match status" value="1"/>
</dbReference>
<feature type="domain" description="Cyclophilin-like" evidence="1">
    <location>
        <begin position="8"/>
        <end position="114"/>
    </location>
</feature>
<accession>A0A1I3HAG1</accession>
<sequence length="118" mass="13197">MPRLRFSTTDTEIIVTTVDNPTTRDLLAQLPLTLAFTDFADKEKISTLPQRLTTEGSTGSATRDGALIYYAPWGNIGFIYRADGRHDDDVITLGHIESGKDQLERLERNPVHVELLNP</sequence>
<evidence type="ECO:0000313" key="2">
    <source>
        <dbReference type="EMBL" id="SFI32651.1"/>
    </source>
</evidence>
<keyword evidence="3" id="KW-1185">Reference proteome</keyword>
<gene>
    <name evidence="2" type="ORF">SAMN05216275_102422</name>
</gene>
<dbReference type="EMBL" id="FOQY01000002">
    <property type="protein sequence ID" value="SFI32651.1"/>
    <property type="molecule type" value="Genomic_DNA"/>
</dbReference>
<proteinExistence type="predicted"/>
<dbReference type="AlphaFoldDB" id="A0A1I3HAG1"/>
<dbReference type="SUPFAM" id="SSF50891">
    <property type="entry name" value="Cyclophilin-like"/>
    <property type="match status" value="1"/>
</dbReference>
<protein>
    <recommendedName>
        <fullName evidence="1">Cyclophilin-like domain-containing protein</fullName>
    </recommendedName>
</protein>
<evidence type="ECO:0000259" key="1">
    <source>
        <dbReference type="Pfam" id="PF18050"/>
    </source>
</evidence>
<dbReference type="Pfam" id="PF18050">
    <property type="entry name" value="Cyclophil_like2"/>
    <property type="match status" value="1"/>
</dbReference>
<evidence type="ECO:0000313" key="3">
    <source>
        <dbReference type="Proteomes" id="UP000199111"/>
    </source>
</evidence>